<reference evidence="1 2" key="1">
    <citation type="journal article" date="2014" name="Curr. Microbiol.">
        <title>Spirosoma radiotolerans sp. nov., a gamma-radiation-resistant bacterium isolated from gamma ray-irradiated soil.</title>
        <authorList>
            <person name="Lee J.J."/>
            <person name="Srinivasan S."/>
            <person name="Lim S."/>
            <person name="Joe M."/>
            <person name="Im S."/>
            <person name="Bae S.I."/>
            <person name="Park K.R."/>
            <person name="Han J.H."/>
            <person name="Park S.H."/>
            <person name="Joo B.M."/>
            <person name="Park S.J."/>
            <person name="Kim M.K."/>
        </authorList>
    </citation>
    <scope>NUCLEOTIDE SEQUENCE [LARGE SCALE GENOMIC DNA]</scope>
    <source>
        <strain evidence="1 2">DG5A</strain>
    </source>
</reference>
<gene>
    <name evidence="1" type="ORF">SD10_16080</name>
</gene>
<dbReference type="Proteomes" id="UP000033054">
    <property type="component" value="Chromosome"/>
</dbReference>
<dbReference type="KEGG" id="srd:SD10_16080"/>
<dbReference type="HOGENOM" id="CLU_1936796_0_0_10"/>
<dbReference type="AlphaFoldDB" id="A0A0E3V7V2"/>
<dbReference type="EMBL" id="CP010429">
    <property type="protein sequence ID" value="AKD56192.1"/>
    <property type="molecule type" value="Genomic_DNA"/>
</dbReference>
<protein>
    <submittedName>
        <fullName evidence="1">Uncharacterized protein</fullName>
    </submittedName>
</protein>
<evidence type="ECO:0000313" key="1">
    <source>
        <dbReference type="EMBL" id="AKD56192.1"/>
    </source>
</evidence>
<name>A0A0E3V7V2_9BACT</name>
<evidence type="ECO:0000313" key="2">
    <source>
        <dbReference type="Proteomes" id="UP000033054"/>
    </source>
</evidence>
<proteinExistence type="predicted"/>
<dbReference type="PATRIC" id="fig|1379870.5.peg.3496"/>
<organism evidence="1 2">
    <name type="scientific">Spirosoma radiotolerans</name>
    <dbReference type="NCBI Taxonomy" id="1379870"/>
    <lineage>
        <taxon>Bacteria</taxon>
        <taxon>Pseudomonadati</taxon>
        <taxon>Bacteroidota</taxon>
        <taxon>Cytophagia</taxon>
        <taxon>Cytophagales</taxon>
        <taxon>Cytophagaceae</taxon>
        <taxon>Spirosoma</taxon>
    </lineage>
</organism>
<sequence length="130" mass="15232">MLPDQWLRLFIAEAFPRPYMTHQQVIKVLIMDKNRTNEGHHKFENTRIAYKRVIRPALIGSFSQISLKDGWLLLLPMATDSNHFSITDRANRQIESRLTAYIKSVQLQHTKSPSTQYVTARLLKRLNSLR</sequence>
<keyword evidence="2" id="KW-1185">Reference proteome</keyword>
<accession>A0A0E3V7V2</accession>